<keyword evidence="2" id="KW-1185">Reference proteome</keyword>
<dbReference type="RefSeq" id="WP_284195392.1">
    <property type="nucleotide sequence ID" value="NZ_BSOG01000001.1"/>
</dbReference>
<gene>
    <name evidence="1" type="ORF">GCM10007907_10520</name>
</gene>
<evidence type="ECO:0000313" key="1">
    <source>
        <dbReference type="EMBL" id="GLR12262.1"/>
    </source>
</evidence>
<evidence type="ECO:0000313" key="2">
    <source>
        <dbReference type="Proteomes" id="UP001156706"/>
    </source>
</evidence>
<name>A0ABQ5YCU0_9NEIS</name>
<protein>
    <submittedName>
        <fullName evidence="1">Uncharacterized protein</fullName>
    </submittedName>
</protein>
<dbReference type="EMBL" id="BSOG01000001">
    <property type="protein sequence ID" value="GLR12262.1"/>
    <property type="molecule type" value="Genomic_DNA"/>
</dbReference>
<reference evidence="2" key="1">
    <citation type="journal article" date="2019" name="Int. J. Syst. Evol. Microbiol.">
        <title>The Global Catalogue of Microorganisms (GCM) 10K type strain sequencing project: providing services to taxonomists for standard genome sequencing and annotation.</title>
        <authorList>
            <consortium name="The Broad Institute Genomics Platform"/>
            <consortium name="The Broad Institute Genome Sequencing Center for Infectious Disease"/>
            <person name="Wu L."/>
            <person name="Ma J."/>
        </authorList>
    </citation>
    <scope>NUCLEOTIDE SEQUENCE [LARGE SCALE GENOMIC DNA]</scope>
    <source>
        <strain evidence="2">NBRC 110044</strain>
    </source>
</reference>
<accession>A0ABQ5YCU0</accession>
<sequence length="194" mass="21130">MSHSYATKTYIVDTNSIPASFPTLEAFEDFKSSVGAIKHGEALCSVSGDTRGGWAIYAIKALLEHGDFPAIAFLGDASSCQYSFEGEYGDITRITIVNPTQQAQVIADFERLISDLIKNPDAAYDIGDLNVYSDGDVEAALERDYVSSSPAFDKNVKGEDGESADYLFVFLRSILEVFKNAKSLGQSVVHVLYI</sequence>
<proteinExistence type="predicted"/>
<dbReference type="Proteomes" id="UP001156706">
    <property type="component" value="Unassembled WGS sequence"/>
</dbReference>
<comment type="caution">
    <text evidence="1">The sequence shown here is derived from an EMBL/GenBank/DDBJ whole genome shotgun (WGS) entry which is preliminary data.</text>
</comment>
<organism evidence="1 2">
    <name type="scientific">Chitinimonas prasina</name>
    <dbReference type="NCBI Taxonomy" id="1434937"/>
    <lineage>
        <taxon>Bacteria</taxon>
        <taxon>Pseudomonadati</taxon>
        <taxon>Pseudomonadota</taxon>
        <taxon>Betaproteobacteria</taxon>
        <taxon>Neisseriales</taxon>
        <taxon>Chitinibacteraceae</taxon>
        <taxon>Chitinimonas</taxon>
    </lineage>
</organism>